<protein>
    <submittedName>
        <fullName evidence="6">LysR-family transcriptional regulator</fullName>
    </submittedName>
</protein>
<feature type="domain" description="HTH lysR-type" evidence="5">
    <location>
        <begin position="3"/>
        <end position="60"/>
    </location>
</feature>
<proteinExistence type="inferred from homology"/>
<dbReference type="FunFam" id="1.10.10.10:FF:000001">
    <property type="entry name" value="LysR family transcriptional regulator"/>
    <property type="match status" value="1"/>
</dbReference>
<sequence>MHLDLRQLRNFLALAEHGSFVQAAEAVCLSQSAFSRSIQTLEQTLGHPLIDRQSKRFTLTWQGKKLLPFARRMQELSWELINDMQQILDEDGGELTFGCGPAPAIALIPHAVAHFHQLRPRDRVTYSVDNWQSLRQRLLADEWPFFVADTWQAELETTFRVQPLSQQRCFFICHHTHPLARQEAVTPDELLRFPLASPYLPVGMRKILASLTRQPDFRPQIQCDHIYSLFNVLSQTQAISFASEDGLALGRRSHQLVEIPLTETPPEWGEMRTRFGIISNLQKAIPPLAQLMIDTLLEQDRLRQSDGYCA</sequence>
<evidence type="ECO:0000313" key="6">
    <source>
        <dbReference type="EMBL" id="CPR21305.1"/>
    </source>
</evidence>
<keyword evidence="7" id="KW-1185">Reference proteome</keyword>
<keyword evidence="2" id="KW-0805">Transcription regulation</keyword>
<evidence type="ECO:0000256" key="3">
    <source>
        <dbReference type="ARBA" id="ARBA00023125"/>
    </source>
</evidence>
<name>A0A0G4K2I7_9GAMM</name>
<dbReference type="EMBL" id="CGIG01000001">
    <property type="protein sequence ID" value="CPR21305.1"/>
    <property type="molecule type" value="Genomic_DNA"/>
</dbReference>
<dbReference type="InterPro" id="IPR005119">
    <property type="entry name" value="LysR_subst-bd"/>
</dbReference>
<dbReference type="Gene3D" id="1.10.10.10">
    <property type="entry name" value="Winged helix-like DNA-binding domain superfamily/Winged helix DNA-binding domain"/>
    <property type="match status" value="1"/>
</dbReference>
<dbReference type="PANTHER" id="PTHR30419:SF30">
    <property type="entry name" value="LYSR FAMILY TRANSCRIPTIONAL REGULATOR"/>
    <property type="match status" value="1"/>
</dbReference>
<organism evidence="6 7">
    <name type="scientific">Brenneria goodwinii</name>
    <dbReference type="NCBI Taxonomy" id="1109412"/>
    <lineage>
        <taxon>Bacteria</taxon>
        <taxon>Pseudomonadati</taxon>
        <taxon>Pseudomonadota</taxon>
        <taxon>Gammaproteobacteria</taxon>
        <taxon>Enterobacterales</taxon>
        <taxon>Pectobacteriaceae</taxon>
        <taxon>Brenneria</taxon>
    </lineage>
</organism>
<dbReference type="Pfam" id="PF03466">
    <property type="entry name" value="LysR_substrate"/>
    <property type="match status" value="1"/>
</dbReference>
<dbReference type="PRINTS" id="PR00039">
    <property type="entry name" value="HTHLYSR"/>
</dbReference>
<dbReference type="Proteomes" id="UP000044377">
    <property type="component" value="Unassembled WGS sequence"/>
</dbReference>
<gene>
    <name evidence="6" type="ORF">BN1221_04811</name>
</gene>
<dbReference type="InterPro" id="IPR036388">
    <property type="entry name" value="WH-like_DNA-bd_sf"/>
</dbReference>
<evidence type="ECO:0000259" key="5">
    <source>
        <dbReference type="PROSITE" id="PS50931"/>
    </source>
</evidence>
<dbReference type="OrthoDB" id="8673707at2"/>
<dbReference type="PANTHER" id="PTHR30419">
    <property type="entry name" value="HTH-TYPE TRANSCRIPTIONAL REGULATOR YBHD"/>
    <property type="match status" value="1"/>
</dbReference>
<dbReference type="SUPFAM" id="SSF46785">
    <property type="entry name" value="Winged helix' DNA-binding domain"/>
    <property type="match status" value="1"/>
</dbReference>
<accession>A0A0G4K2I7</accession>
<dbReference type="Pfam" id="PF00126">
    <property type="entry name" value="HTH_1"/>
    <property type="match status" value="1"/>
</dbReference>
<dbReference type="GO" id="GO:0005829">
    <property type="term" value="C:cytosol"/>
    <property type="evidence" value="ECO:0007669"/>
    <property type="project" value="TreeGrafter"/>
</dbReference>
<dbReference type="InterPro" id="IPR036390">
    <property type="entry name" value="WH_DNA-bd_sf"/>
</dbReference>
<comment type="similarity">
    <text evidence="1">Belongs to the LysR transcriptional regulatory family.</text>
</comment>
<evidence type="ECO:0000256" key="4">
    <source>
        <dbReference type="ARBA" id="ARBA00023163"/>
    </source>
</evidence>
<dbReference type="InterPro" id="IPR050950">
    <property type="entry name" value="HTH-type_LysR_regulators"/>
</dbReference>
<dbReference type="InterPro" id="IPR000847">
    <property type="entry name" value="LysR_HTH_N"/>
</dbReference>
<dbReference type="PROSITE" id="PS50931">
    <property type="entry name" value="HTH_LYSR"/>
    <property type="match status" value="1"/>
</dbReference>
<keyword evidence="4" id="KW-0804">Transcription</keyword>
<dbReference type="RefSeq" id="WP_048639426.1">
    <property type="nucleotide sequence ID" value="NZ_CGIG01000001.1"/>
</dbReference>
<reference evidence="7" key="1">
    <citation type="submission" date="2015-01" db="EMBL/GenBank/DDBJ databases">
        <authorList>
            <person name="Paterson Steve"/>
        </authorList>
    </citation>
    <scope>NUCLEOTIDE SEQUENCE [LARGE SCALE GENOMIC DNA]</scope>
    <source>
        <strain evidence="7">OBR1</strain>
    </source>
</reference>
<dbReference type="STRING" id="1109412.BN1221_04811"/>
<evidence type="ECO:0000256" key="1">
    <source>
        <dbReference type="ARBA" id="ARBA00009437"/>
    </source>
</evidence>
<dbReference type="Gene3D" id="3.40.190.290">
    <property type="match status" value="1"/>
</dbReference>
<dbReference type="GO" id="GO:0003700">
    <property type="term" value="F:DNA-binding transcription factor activity"/>
    <property type="evidence" value="ECO:0007669"/>
    <property type="project" value="InterPro"/>
</dbReference>
<evidence type="ECO:0000256" key="2">
    <source>
        <dbReference type="ARBA" id="ARBA00023015"/>
    </source>
</evidence>
<keyword evidence="3" id="KW-0238">DNA-binding</keyword>
<dbReference type="GO" id="GO:0003677">
    <property type="term" value="F:DNA binding"/>
    <property type="evidence" value="ECO:0007669"/>
    <property type="project" value="UniProtKB-KW"/>
</dbReference>
<dbReference type="AlphaFoldDB" id="A0A0G4K2I7"/>
<evidence type="ECO:0000313" key="7">
    <source>
        <dbReference type="Proteomes" id="UP000044377"/>
    </source>
</evidence>
<dbReference type="SUPFAM" id="SSF53850">
    <property type="entry name" value="Periplasmic binding protein-like II"/>
    <property type="match status" value="1"/>
</dbReference>